<comment type="caution">
    <text evidence="3">The sequence shown here is derived from an EMBL/GenBank/DDBJ whole genome shotgun (WGS) entry which is preliminary data.</text>
</comment>
<gene>
    <name evidence="3" type="ORF">GCM10011415_35670</name>
</gene>
<dbReference type="PANTHER" id="PTHR13847:SF289">
    <property type="entry name" value="GLYCINE OXIDASE"/>
    <property type="match status" value="1"/>
</dbReference>
<dbReference type="Gene3D" id="3.50.50.60">
    <property type="entry name" value="FAD/NAD(P)-binding domain"/>
    <property type="match status" value="2"/>
</dbReference>
<reference evidence="3" key="2">
    <citation type="submission" date="2020-09" db="EMBL/GenBank/DDBJ databases">
        <authorList>
            <person name="Sun Q."/>
            <person name="Zhou Y."/>
        </authorList>
    </citation>
    <scope>NUCLEOTIDE SEQUENCE</scope>
    <source>
        <strain evidence="3">CGMCC 1.15762</strain>
    </source>
</reference>
<dbReference type="AlphaFoldDB" id="A0A8J2ZMJ9"/>
<dbReference type="EMBL" id="BMJV01000008">
    <property type="protein sequence ID" value="GGG82744.1"/>
    <property type="molecule type" value="Genomic_DNA"/>
</dbReference>
<dbReference type="SUPFAM" id="SSF51971">
    <property type="entry name" value="Nucleotide-binding domain"/>
    <property type="match status" value="1"/>
</dbReference>
<dbReference type="Proteomes" id="UP000617145">
    <property type="component" value="Unassembled WGS sequence"/>
</dbReference>
<evidence type="ECO:0000256" key="1">
    <source>
        <dbReference type="ARBA" id="ARBA00023002"/>
    </source>
</evidence>
<keyword evidence="1" id="KW-0560">Oxidoreductase</keyword>
<dbReference type="InterPro" id="IPR036188">
    <property type="entry name" value="FAD/NAD-bd_sf"/>
</dbReference>
<keyword evidence="4" id="KW-1185">Reference proteome</keyword>
<feature type="domain" description="FAD dependent oxidoreductase" evidence="2">
    <location>
        <begin position="5"/>
        <end position="328"/>
    </location>
</feature>
<dbReference type="RefSeq" id="WP_188791637.1">
    <property type="nucleotide sequence ID" value="NZ_BMJV01000008.1"/>
</dbReference>
<dbReference type="Pfam" id="PF01266">
    <property type="entry name" value="DAO"/>
    <property type="match status" value="1"/>
</dbReference>
<name>A0A8J2ZMJ9_9RHOB</name>
<evidence type="ECO:0000259" key="2">
    <source>
        <dbReference type="Pfam" id="PF01266"/>
    </source>
</evidence>
<dbReference type="GO" id="GO:0016491">
    <property type="term" value="F:oxidoreductase activity"/>
    <property type="evidence" value="ECO:0007669"/>
    <property type="project" value="UniProtKB-KW"/>
</dbReference>
<dbReference type="PANTHER" id="PTHR13847">
    <property type="entry name" value="SARCOSINE DEHYDROGENASE-RELATED"/>
    <property type="match status" value="1"/>
</dbReference>
<accession>A0A8J2ZMJ9</accession>
<evidence type="ECO:0000313" key="3">
    <source>
        <dbReference type="EMBL" id="GGG82744.1"/>
    </source>
</evidence>
<dbReference type="Gene3D" id="3.30.9.10">
    <property type="entry name" value="D-Amino Acid Oxidase, subunit A, domain 2"/>
    <property type="match status" value="2"/>
</dbReference>
<evidence type="ECO:0000313" key="4">
    <source>
        <dbReference type="Proteomes" id="UP000617145"/>
    </source>
</evidence>
<dbReference type="InterPro" id="IPR006076">
    <property type="entry name" value="FAD-dep_OxRdtase"/>
</dbReference>
<reference evidence="3" key="1">
    <citation type="journal article" date="2014" name="Int. J. Syst. Evol. Microbiol.">
        <title>Complete genome sequence of Corynebacterium casei LMG S-19264T (=DSM 44701T), isolated from a smear-ripened cheese.</title>
        <authorList>
            <consortium name="US DOE Joint Genome Institute (JGI-PGF)"/>
            <person name="Walter F."/>
            <person name="Albersmeier A."/>
            <person name="Kalinowski J."/>
            <person name="Ruckert C."/>
        </authorList>
    </citation>
    <scope>NUCLEOTIDE SEQUENCE</scope>
    <source>
        <strain evidence="3">CGMCC 1.15762</strain>
    </source>
</reference>
<proteinExistence type="predicted"/>
<dbReference type="GO" id="GO:0005737">
    <property type="term" value="C:cytoplasm"/>
    <property type="evidence" value="ECO:0007669"/>
    <property type="project" value="TreeGrafter"/>
</dbReference>
<sequence>MASSDITVRGAGIFGLSIAWVCARAGATVTVVDPYGPAAGSSGGIVGALAPHVPENWNAKKAFQLDSLLMAGDFWAEVEAVGGVSPDYSRSGRLQPIADDAGLELARARVLTAQDLWGDAAVWEVLPEGAAGPWAPVTPSGWLIRDTLTARMSPRRACAALVAALSAMGVEVVPEAEDRGAVLWATGWRGLEELSQGRSRMVGTGIKGQSALMRHDAGDVAQVFAGGLHIVPHGDGTVAIGSTSEREFDEPTSCDAQCDELVARAREVMPVLHGAEVIEHWAGVRPRARSRAPMLGAHPDRAGHFIANGGFKIGFGMAPKVAHVMAALLLEGRDEIPEGFRVEDSL</sequence>
<protein>
    <submittedName>
        <fullName evidence="3">Oxidoreductase</fullName>
    </submittedName>
</protein>
<organism evidence="3 4">
    <name type="scientific">Salipiger pallidus</name>
    <dbReference type="NCBI Taxonomy" id="1775170"/>
    <lineage>
        <taxon>Bacteria</taxon>
        <taxon>Pseudomonadati</taxon>
        <taxon>Pseudomonadota</taxon>
        <taxon>Alphaproteobacteria</taxon>
        <taxon>Rhodobacterales</taxon>
        <taxon>Roseobacteraceae</taxon>
        <taxon>Salipiger</taxon>
    </lineage>
</organism>